<evidence type="ECO:0000313" key="7">
    <source>
        <dbReference type="EMBL" id="HJF49239.1"/>
    </source>
</evidence>
<keyword evidence="3 6" id="KW-1133">Transmembrane helix</keyword>
<organism evidence="7 8">
    <name type="scientific">Brachybacterium paraconglomeratum</name>
    <dbReference type="NCBI Taxonomy" id="173362"/>
    <lineage>
        <taxon>Bacteria</taxon>
        <taxon>Bacillati</taxon>
        <taxon>Actinomycetota</taxon>
        <taxon>Actinomycetes</taxon>
        <taxon>Micrococcales</taxon>
        <taxon>Dermabacteraceae</taxon>
        <taxon>Brachybacterium</taxon>
    </lineage>
</organism>
<evidence type="ECO:0000256" key="2">
    <source>
        <dbReference type="ARBA" id="ARBA00022692"/>
    </source>
</evidence>
<reference evidence="7" key="1">
    <citation type="journal article" date="2021" name="PeerJ">
        <title>Extensive microbial diversity within the chicken gut microbiome revealed by metagenomics and culture.</title>
        <authorList>
            <person name="Gilroy R."/>
            <person name="Ravi A."/>
            <person name="Getino M."/>
            <person name="Pursley I."/>
            <person name="Horton D.L."/>
            <person name="Alikhan N.F."/>
            <person name="Baker D."/>
            <person name="Gharbi K."/>
            <person name="Hall N."/>
            <person name="Watson M."/>
            <person name="Adriaenssens E.M."/>
            <person name="Foster-Nyarko E."/>
            <person name="Jarju S."/>
            <person name="Secka A."/>
            <person name="Antonio M."/>
            <person name="Oren A."/>
            <person name="Chaudhuri R.R."/>
            <person name="La Ragione R."/>
            <person name="Hildebrand F."/>
            <person name="Pallen M.J."/>
        </authorList>
    </citation>
    <scope>NUCLEOTIDE SEQUENCE</scope>
    <source>
        <strain evidence="7">1647</strain>
    </source>
</reference>
<gene>
    <name evidence="7" type="ORF">K8W24_05480</name>
</gene>
<comment type="subcellular location">
    <subcellularLocation>
        <location evidence="1">Membrane</location>
        <topology evidence="1">Multi-pass membrane protein</topology>
    </subcellularLocation>
</comment>
<feature type="transmembrane region" description="Helical" evidence="6">
    <location>
        <begin position="191"/>
        <end position="223"/>
    </location>
</feature>
<evidence type="ECO:0000256" key="4">
    <source>
        <dbReference type="ARBA" id="ARBA00023136"/>
    </source>
</evidence>
<dbReference type="Pfam" id="PF09685">
    <property type="entry name" value="MamF_MmsF"/>
    <property type="match status" value="1"/>
</dbReference>
<evidence type="ECO:0000313" key="8">
    <source>
        <dbReference type="Proteomes" id="UP000775129"/>
    </source>
</evidence>
<keyword evidence="2 6" id="KW-0812">Transmembrane</keyword>
<dbReference type="InterPro" id="IPR019109">
    <property type="entry name" value="MamF_MmsF"/>
</dbReference>
<reference evidence="7" key="2">
    <citation type="submission" date="2021-09" db="EMBL/GenBank/DDBJ databases">
        <authorList>
            <person name="Gilroy R."/>
        </authorList>
    </citation>
    <scope>NUCLEOTIDE SEQUENCE</scope>
    <source>
        <strain evidence="7">1647</strain>
    </source>
</reference>
<proteinExistence type="predicted"/>
<sequence length="311" mass="32417">MSQTPHPHDPYGTEPGTPASDSLPEQPAERPASDHLDIDAPAAPAPQEQGSATSDPAEHPYDPFAQSAPSAQPAPAAQHDPFAQQDPYAQPGSAQQADPYGQSASSAAPAAAPASPYGAPSPSQPSAQPAHAQQPYGQQQAPHAQQHAPYAAHGQTSAGGTMNPDQAPAHVKSVFDGPLTGQPTTESDTKLWAMFAHLSAIVGYVIGAGFLGWLGPLIIFLVYKDRNRFVRYNAAEALNAAIATIISVAVLGVVLGIAGTVIGALTFGLGTVLWVFIPLPMFVHAIFAIIGAVKANQGEWWNYPINIRLVK</sequence>
<accession>A0A921KQ30</accession>
<feature type="compositionally biased region" description="Basic and acidic residues" evidence="5">
    <location>
        <begin position="1"/>
        <end position="11"/>
    </location>
</feature>
<evidence type="ECO:0000256" key="6">
    <source>
        <dbReference type="SAM" id="Phobius"/>
    </source>
</evidence>
<dbReference type="EMBL" id="DYWO01000161">
    <property type="protein sequence ID" value="HJF49239.1"/>
    <property type="molecule type" value="Genomic_DNA"/>
</dbReference>
<evidence type="ECO:0000256" key="3">
    <source>
        <dbReference type="ARBA" id="ARBA00022989"/>
    </source>
</evidence>
<feature type="region of interest" description="Disordered" evidence="5">
    <location>
        <begin position="1"/>
        <end position="182"/>
    </location>
</feature>
<feature type="compositionally biased region" description="Low complexity" evidence="5">
    <location>
        <begin position="99"/>
        <end position="155"/>
    </location>
</feature>
<name>A0A921KQ30_9MICO</name>
<comment type="caution">
    <text evidence="7">The sequence shown here is derived from an EMBL/GenBank/DDBJ whole genome shotgun (WGS) entry which is preliminary data.</text>
</comment>
<feature type="compositionally biased region" description="Basic and acidic residues" evidence="5">
    <location>
        <begin position="27"/>
        <end position="38"/>
    </location>
</feature>
<feature type="transmembrane region" description="Helical" evidence="6">
    <location>
        <begin position="271"/>
        <end position="293"/>
    </location>
</feature>
<evidence type="ECO:0000256" key="1">
    <source>
        <dbReference type="ARBA" id="ARBA00004141"/>
    </source>
</evidence>
<keyword evidence="4 6" id="KW-0472">Membrane</keyword>
<dbReference type="Proteomes" id="UP000775129">
    <property type="component" value="Unassembled WGS sequence"/>
</dbReference>
<feature type="transmembrane region" description="Helical" evidence="6">
    <location>
        <begin position="235"/>
        <end position="265"/>
    </location>
</feature>
<dbReference type="AlphaFoldDB" id="A0A921KQ30"/>
<protein>
    <submittedName>
        <fullName evidence="7">DUF4870 domain-containing protein</fullName>
    </submittedName>
</protein>
<evidence type="ECO:0000256" key="5">
    <source>
        <dbReference type="SAM" id="MobiDB-lite"/>
    </source>
</evidence>
<feature type="compositionally biased region" description="Low complexity" evidence="5">
    <location>
        <begin position="63"/>
        <end position="87"/>
    </location>
</feature>